<feature type="transmembrane region" description="Helical" evidence="6">
    <location>
        <begin position="98"/>
        <end position="118"/>
    </location>
</feature>
<evidence type="ECO:0000256" key="4">
    <source>
        <dbReference type="ARBA" id="ARBA00022989"/>
    </source>
</evidence>
<feature type="transmembrane region" description="Helical" evidence="6">
    <location>
        <begin position="190"/>
        <end position="211"/>
    </location>
</feature>
<keyword evidence="4 6" id="KW-1133">Transmembrane helix</keyword>
<dbReference type="PANTHER" id="PTHR43385">
    <property type="entry name" value="RIBOFLAVIN TRANSPORTER RIBJ"/>
    <property type="match status" value="1"/>
</dbReference>
<reference evidence="8" key="1">
    <citation type="submission" date="2018-05" db="EMBL/GenBank/DDBJ databases">
        <authorList>
            <person name="Lanie J.A."/>
            <person name="Ng W.-L."/>
            <person name="Kazmierczak K.M."/>
            <person name="Andrzejewski T.M."/>
            <person name="Davidsen T.M."/>
            <person name="Wayne K.J."/>
            <person name="Tettelin H."/>
            <person name="Glass J.I."/>
            <person name="Rusch D."/>
            <person name="Podicherti R."/>
            <person name="Tsui H.-C.T."/>
            <person name="Winkler M.E."/>
        </authorList>
    </citation>
    <scope>NUCLEOTIDE SEQUENCE</scope>
</reference>
<evidence type="ECO:0000256" key="1">
    <source>
        <dbReference type="ARBA" id="ARBA00004141"/>
    </source>
</evidence>
<keyword evidence="3 6" id="KW-0812">Transmembrane</keyword>
<proteinExistence type="predicted"/>
<feature type="transmembrane region" description="Helical" evidence="6">
    <location>
        <begin position="164"/>
        <end position="184"/>
    </location>
</feature>
<sequence>GEVRDGHAYRAKQADITLASESEDRLWHWQGMLRSPAFWSIGMMFGAMGCVYSATMLHLFGHLRDIDLSASEAAYVLSITALFAALGKPIVGWMADALGARITIWVALIVHVIALLLFATGGGFVMSLITGAIYGFGYAGMSPLRSFSLSVAIGNRSFGAANGILRLVELPLVISASPLAGYIYDTTGSYRIAFFILAALMLVCCIGPFFIKAGGARERALNLSSSSA</sequence>
<dbReference type="InterPro" id="IPR036259">
    <property type="entry name" value="MFS_trans_sf"/>
</dbReference>
<evidence type="ECO:0000256" key="5">
    <source>
        <dbReference type="ARBA" id="ARBA00023136"/>
    </source>
</evidence>
<dbReference type="InterPro" id="IPR011701">
    <property type="entry name" value="MFS"/>
</dbReference>
<evidence type="ECO:0000256" key="3">
    <source>
        <dbReference type="ARBA" id="ARBA00022692"/>
    </source>
</evidence>
<evidence type="ECO:0000259" key="7">
    <source>
        <dbReference type="PROSITE" id="PS50850"/>
    </source>
</evidence>
<accession>A0A382R076</accession>
<gene>
    <name evidence="8" type="ORF">METZ01_LOCUS344003</name>
</gene>
<keyword evidence="2" id="KW-0813">Transport</keyword>
<dbReference type="Pfam" id="PF07690">
    <property type="entry name" value="MFS_1"/>
    <property type="match status" value="1"/>
</dbReference>
<evidence type="ECO:0000313" key="8">
    <source>
        <dbReference type="EMBL" id="SVC91149.1"/>
    </source>
</evidence>
<evidence type="ECO:0000256" key="6">
    <source>
        <dbReference type="SAM" id="Phobius"/>
    </source>
</evidence>
<dbReference type="SUPFAM" id="SSF103473">
    <property type="entry name" value="MFS general substrate transporter"/>
    <property type="match status" value="1"/>
</dbReference>
<feature type="transmembrane region" description="Helical" evidence="6">
    <location>
        <begin position="73"/>
        <end position="91"/>
    </location>
</feature>
<dbReference type="InterPro" id="IPR052983">
    <property type="entry name" value="MFS_Riboflavin_Transporter"/>
</dbReference>
<protein>
    <recommendedName>
        <fullName evidence="7">Major facilitator superfamily (MFS) profile domain-containing protein</fullName>
    </recommendedName>
</protein>
<dbReference type="AlphaFoldDB" id="A0A382R076"/>
<dbReference type="GO" id="GO:0022857">
    <property type="term" value="F:transmembrane transporter activity"/>
    <property type="evidence" value="ECO:0007669"/>
    <property type="project" value="InterPro"/>
</dbReference>
<feature type="domain" description="Major facilitator superfamily (MFS) profile" evidence="7">
    <location>
        <begin position="35"/>
        <end position="228"/>
    </location>
</feature>
<feature type="transmembrane region" description="Helical" evidence="6">
    <location>
        <begin position="37"/>
        <end position="61"/>
    </location>
</feature>
<comment type="subcellular location">
    <subcellularLocation>
        <location evidence="1">Membrane</location>
        <topology evidence="1">Multi-pass membrane protein</topology>
    </subcellularLocation>
</comment>
<dbReference type="Gene3D" id="1.20.1250.20">
    <property type="entry name" value="MFS general substrate transporter like domains"/>
    <property type="match status" value="1"/>
</dbReference>
<organism evidence="8">
    <name type="scientific">marine metagenome</name>
    <dbReference type="NCBI Taxonomy" id="408172"/>
    <lineage>
        <taxon>unclassified sequences</taxon>
        <taxon>metagenomes</taxon>
        <taxon>ecological metagenomes</taxon>
    </lineage>
</organism>
<dbReference type="InterPro" id="IPR020846">
    <property type="entry name" value="MFS_dom"/>
</dbReference>
<dbReference type="EMBL" id="UINC01118190">
    <property type="protein sequence ID" value="SVC91149.1"/>
    <property type="molecule type" value="Genomic_DNA"/>
</dbReference>
<feature type="non-terminal residue" evidence="8">
    <location>
        <position position="1"/>
    </location>
</feature>
<name>A0A382R076_9ZZZZ</name>
<evidence type="ECO:0000256" key="2">
    <source>
        <dbReference type="ARBA" id="ARBA00022448"/>
    </source>
</evidence>
<dbReference type="PROSITE" id="PS50850">
    <property type="entry name" value="MFS"/>
    <property type="match status" value="1"/>
</dbReference>
<dbReference type="PANTHER" id="PTHR43385:SF1">
    <property type="entry name" value="RIBOFLAVIN TRANSPORTER RIBJ"/>
    <property type="match status" value="1"/>
</dbReference>
<feature type="transmembrane region" description="Helical" evidence="6">
    <location>
        <begin position="124"/>
        <end position="144"/>
    </location>
</feature>
<dbReference type="GO" id="GO:0016020">
    <property type="term" value="C:membrane"/>
    <property type="evidence" value="ECO:0007669"/>
    <property type="project" value="UniProtKB-SubCell"/>
</dbReference>
<keyword evidence="5 6" id="KW-0472">Membrane</keyword>